<comment type="caution">
    <text evidence="1">The sequence shown here is derived from an EMBL/GenBank/DDBJ whole genome shotgun (WGS) entry which is preliminary data.</text>
</comment>
<proteinExistence type="predicted"/>
<reference evidence="1 2" key="1">
    <citation type="submission" date="2021-05" db="EMBL/GenBank/DDBJ databases">
        <authorList>
            <person name="Zhang Z.D."/>
            <person name="Osman G."/>
        </authorList>
    </citation>
    <scope>NUCLEOTIDE SEQUENCE [LARGE SCALE GENOMIC DNA]</scope>
    <source>
        <strain evidence="1 2">KCTC 32217</strain>
    </source>
</reference>
<gene>
    <name evidence="1" type="ORF">KI659_16050</name>
</gene>
<organism evidence="1 2">
    <name type="scientific">Litoribacter ruber</name>
    <dbReference type="NCBI Taxonomy" id="702568"/>
    <lineage>
        <taxon>Bacteria</taxon>
        <taxon>Pseudomonadati</taxon>
        <taxon>Bacteroidota</taxon>
        <taxon>Cytophagia</taxon>
        <taxon>Cytophagales</taxon>
        <taxon>Cyclobacteriaceae</taxon>
        <taxon>Litoribacter</taxon>
    </lineage>
</organism>
<accession>A0AAP2G5H2</accession>
<name>A0AAP2G5H2_9BACT</name>
<evidence type="ECO:0000313" key="2">
    <source>
        <dbReference type="Proteomes" id="UP001319104"/>
    </source>
</evidence>
<evidence type="ECO:0000313" key="1">
    <source>
        <dbReference type="EMBL" id="MBS9525530.1"/>
    </source>
</evidence>
<dbReference type="AlphaFoldDB" id="A0AAP2G5H2"/>
<dbReference type="Pfam" id="PF19781">
    <property type="entry name" value="DUF6266"/>
    <property type="match status" value="1"/>
</dbReference>
<dbReference type="Proteomes" id="UP001319104">
    <property type="component" value="Unassembled WGS sequence"/>
</dbReference>
<dbReference type="EMBL" id="JAHCMY010000014">
    <property type="protein sequence ID" value="MBS9525530.1"/>
    <property type="molecule type" value="Genomic_DNA"/>
</dbReference>
<sequence length="213" mass="24077">MARAPLHEQGLNGRHGDKVYYTVNGITYVRTYVVPDHSAPSELQTMGWDRFYMANQFVKPLTKIFRLGFINYQTGMRSPAKVGLSKFLKTAFKEGEPEPVPGLLQVSGGDLTGMSEGSVEWKDEKTVLVKWQNNAGEGNAANRDKVSVLLYDTVKIRSFHCTEGNPRSMEMQEIPVSNPDRYRGNLHAYAFFTFKNPRNGKYEVSRTVYLGKV</sequence>
<keyword evidence="2" id="KW-1185">Reference proteome</keyword>
<dbReference type="RefSeq" id="WP_213946391.1">
    <property type="nucleotide sequence ID" value="NZ_JAHCMY010000014.1"/>
</dbReference>
<protein>
    <submittedName>
        <fullName evidence="1">Uncharacterized protein</fullName>
    </submittedName>
</protein>
<dbReference type="InterPro" id="IPR046233">
    <property type="entry name" value="DUF6266"/>
</dbReference>